<dbReference type="STRING" id="37293.ENSANAP00000022806"/>
<dbReference type="CDD" id="cd22968">
    <property type="entry name" value="DD_EFCAB5"/>
    <property type="match status" value="1"/>
</dbReference>
<dbReference type="PROSITE" id="PS50222">
    <property type="entry name" value="EF_HAND_2"/>
    <property type="match status" value="1"/>
</dbReference>
<dbReference type="Ensembl" id="ENSANAT00000040706.1">
    <property type="protein sequence ID" value="ENSANAP00000022806.1"/>
    <property type="gene ID" value="ENSANAG00000029142.1"/>
</dbReference>
<evidence type="ECO:0000256" key="2">
    <source>
        <dbReference type="SAM" id="MobiDB-lite"/>
    </source>
</evidence>
<organism evidence="4 5">
    <name type="scientific">Aotus nancymaae</name>
    <name type="common">Ma's night monkey</name>
    <dbReference type="NCBI Taxonomy" id="37293"/>
    <lineage>
        <taxon>Eukaryota</taxon>
        <taxon>Metazoa</taxon>
        <taxon>Chordata</taxon>
        <taxon>Craniata</taxon>
        <taxon>Vertebrata</taxon>
        <taxon>Euteleostomi</taxon>
        <taxon>Mammalia</taxon>
        <taxon>Eutheria</taxon>
        <taxon>Euarchontoglires</taxon>
        <taxon>Primates</taxon>
        <taxon>Haplorrhini</taxon>
        <taxon>Platyrrhini</taxon>
        <taxon>Aotidae</taxon>
        <taxon>Aotus</taxon>
    </lineage>
</organism>
<gene>
    <name evidence="4" type="primary">EFCAB5</name>
</gene>
<dbReference type="Gene3D" id="3.30.450.40">
    <property type="match status" value="1"/>
</dbReference>
<dbReference type="InterPro" id="IPR029016">
    <property type="entry name" value="GAF-like_dom_sf"/>
</dbReference>
<dbReference type="SUPFAM" id="SSF55781">
    <property type="entry name" value="GAF domain-like"/>
    <property type="match status" value="1"/>
</dbReference>
<dbReference type="Gene3D" id="1.10.238.10">
    <property type="entry name" value="EF-hand"/>
    <property type="match status" value="1"/>
</dbReference>
<dbReference type="GeneTree" id="ENSGT00940000154049"/>
<keyword evidence="1" id="KW-0175">Coiled coil</keyword>
<keyword evidence="5" id="KW-1185">Reference proteome</keyword>
<protein>
    <submittedName>
        <fullName evidence="4">EF-hand calcium binding domain 5</fullName>
    </submittedName>
</protein>
<dbReference type="Proteomes" id="UP000233020">
    <property type="component" value="Unplaced"/>
</dbReference>
<evidence type="ECO:0000256" key="1">
    <source>
        <dbReference type="SAM" id="Coils"/>
    </source>
</evidence>
<accession>A0A2K5DPB8</accession>
<dbReference type="InterPro" id="IPR002048">
    <property type="entry name" value="EF_hand_dom"/>
</dbReference>
<proteinExistence type="predicted"/>
<reference evidence="4" key="1">
    <citation type="submission" date="2025-08" db="UniProtKB">
        <authorList>
            <consortium name="Ensembl"/>
        </authorList>
    </citation>
    <scope>IDENTIFICATION</scope>
</reference>
<feature type="region of interest" description="Disordered" evidence="2">
    <location>
        <begin position="570"/>
        <end position="690"/>
    </location>
</feature>
<feature type="region of interest" description="Disordered" evidence="2">
    <location>
        <begin position="718"/>
        <end position="751"/>
    </location>
</feature>
<evidence type="ECO:0000313" key="4">
    <source>
        <dbReference type="Ensembl" id="ENSANAP00000022806.1"/>
    </source>
</evidence>
<reference evidence="4" key="2">
    <citation type="submission" date="2025-09" db="UniProtKB">
        <authorList>
            <consortium name="Ensembl"/>
        </authorList>
    </citation>
    <scope>IDENTIFICATION</scope>
</reference>
<evidence type="ECO:0000259" key="3">
    <source>
        <dbReference type="PROSITE" id="PS50222"/>
    </source>
</evidence>
<dbReference type="PANTHER" id="PTHR46788">
    <property type="entry name" value="EF-HAND CALCIUM-BINDING DOMAIN-CONTAINING PROTEIN 5"/>
    <property type="match status" value="1"/>
</dbReference>
<dbReference type="OMA" id="KNDYNGS"/>
<feature type="domain" description="EF-hand" evidence="3">
    <location>
        <begin position="871"/>
        <end position="906"/>
    </location>
</feature>
<feature type="region of interest" description="Disordered" evidence="2">
    <location>
        <begin position="502"/>
        <end position="536"/>
    </location>
</feature>
<sequence length="1504" mass="173206">MNKSASQEEVKPPQNRYNSVENQVTLKLVTFFLFSKTLQSVPDVPVEEASNNVVEEAMDEIKSQELNLEGQQKISPDSIKDSKTEASGSIAVRKPAKVIFALDETELESKLEQPWKKNLFERMEARAQAMQQKIIDKENLKKELEKKAEKKLPRDNLAKEWFNTESMTLNNRVYLLDKLLPTLIPGIENMLTQVEKKKVLTEVDTPSKFDPINYLGEYLMRNNPYYIKDPGMSGYQRVMKEVTEDLKIYVPDTICNRVSRMKENVKQNRKQRESIGKIKVKVANTRKQALQEQFDEWILDPKGMIPVSVIQNALHEFFQNPDFKLESHCKQLDITDSTEARLNKMAFIEYISSHIKDLKSEMFEELLKHLCHSADEFREVIKADMQRQMFTELFLHCDHGKVGFLDRQRTLALLESFYDHSSQMLRSLLRNPRQWPFIEFEEMNLSELWGDMDNQKHIYEGFDKVLLEMNTLLSAKHSSKTQSKLLESPDQPKLNEQRISTLPANLPEEQRGVIAEQGPQRISTEEEEQGKKPTAEQELYIESVIQPGTQTESTLEQGSSRELIIEQETHRVPSTEQGQHKGSIVGQGPHRVSVSEQRPSREGSIAEQGSHRESIAEQGQCKGLVAEQGSHRMSTAEQESLRESIIEEPYQKSEPRPYGEIISEEQEDIGSTSQSRKDSMLRSTKSGEPIPSEYIEVPLKEKRSCEQIHEEQIFLSSELQEEVPTSSRKDHFSETTKKEVQKDKSCEPKSQNIEGKSWSGEFFTCNWKKKYVKFEDEEQANLIYGNSRFTDLHSIIRNIQSFKEVKGRTAFNGVSFNLLQFVQLLETFVGEDAPLSISETLTSFFKGGYVETEQEKMNALEKFRQNALQVRRRLLLDAIFQKWDSDGSGFLDLKEVDELLYMYNEGMEKESMKKAKLHIQFPKPYPGHEVRLSSKQFQNYIELIVSELGGNEDQVLESVVEFLMNALERSHIENLRNCARRKWLHKIQHAAETSGVSLEPVYSETFKALTQDAEAHGNKKISAHISLLEENVLLPEKGNVLLRNVACTLDDAPFVLNKVLYRDMKGISFTVVDEGKPIHVPQVQYHGNIFFWNHSRNKNDYNGSFLALPLQDAYTRIFGVLAVDTLRDPHEINIFLPHEIRFYQGVANVFSTAYHYVHSREHILHIVITGIGWLYDVTSSITSITTYFVEPSPAQDSDYVLRNMMVTGQLGLTEIHKNPPTIDRKSCILRDFLFKCTDSSEVVLASACGETHIVVPLRERTGEALGVLDFNIGRNRMLLYQEYKDLQKMMKVVQMACYEILGEFSGEREKKYILEIENVREVQRAGILFFRIMLLELQESIQLLNPMEFMSLLLYDITPLAKPNSQDSKSTELEANMELVPDILKAVILFFHPELEFSSDLGSWDKCKFYVNKYLVDNICAFDPTAKHVEVNVQLIDEYIRGHSRTEVWKFGNVVIEHLYHWIHICSALTKITRKLNSAIIPPLPSKTDSYMYAKMPGEGLQEK</sequence>
<dbReference type="PANTHER" id="PTHR46788:SF1">
    <property type="entry name" value="EF-HAND CALCIUM-BINDING DOMAIN-CONTAINING PROTEIN 5"/>
    <property type="match status" value="1"/>
</dbReference>
<dbReference type="InterPro" id="IPR018247">
    <property type="entry name" value="EF_Hand_1_Ca_BS"/>
</dbReference>
<feature type="compositionally biased region" description="Basic and acidic residues" evidence="2">
    <location>
        <begin position="639"/>
        <end position="657"/>
    </location>
</feature>
<feature type="region of interest" description="Disordered" evidence="2">
    <location>
        <begin position="478"/>
        <end position="497"/>
    </location>
</feature>
<dbReference type="GO" id="GO:0005509">
    <property type="term" value="F:calcium ion binding"/>
    <property type="evidence" value="ECO:0007669"/>
    <property type="project" value="InterPro"/>
</dbReference>
<evidence type="ECO:0000313" key="5">
    <source>
        <dbReference type="Proteomes" id="UP000233020"/>
    </source>
</evidence>
<feature type="compositionally biased region" description="Basic and acidic residues" evidence="2">
    <location>
        <begin position="727"/>
        <end position="747"/>
    </location>
</feature>
<feature type="coiled-coil region" evidence="1">
    <location>
        <begin position="120"/>
        <end position="150"/>
    </location>
</feature>
<dbReference type="PROSITE" id="PS00018">
    <property type="entry name" value="EF_HAND_1"/>
    <property type="match status" value="1"/>
</dbReference>
<name>A0A2K5DPB8_AOTNA</name>